<keyword evidence="1" id="KW-0812">Transmembrane</keyword>
<organism evidence="2 3">
    <name type="scientific">Qipengyuania citrea LAMA 915</name>
    <dbReference type="NCBI Taxonomy" id="1306953"/>
    <lineage>
        <taxon>Bacteria</taxon>
        <taxon>Pseudomonadati</taxon>
        <taxon>Pseudomonadota</taxon>
        <taxon>Alphaproteobacteria</taxon>
        <taxon>Sphingomonadales</taxon>
        <taxon>Erythrobacteraceae</taxon>
        <taxon>Qipengyuania</taxon>
    </lineage>
</organism>
<accession>A0A0L1KCE4</accession>
<reference evidence="2" key="1">
    <citation type="submission" date="2015-02" db="EMBL/GenBank/DDBJ databases">
        <authorList>
            <person name="Chooi Y.-H."/>
        </authorList>
    </citation>
    <scope>NUCLEOTIDE SEQUENCE [LARGE SCALE GENOMIC DNA]</scope>
    <source>
        <strain evidence="2">LAMA 915</strain>
    </source>
</reference>
<dbReference type="EMBL" id="JYNE01000026">
    <property type="protein sequence ID" value="KNH01517.1"/>
    <property type="molecule type" value="Genomic_DNA"/>
</dbReference>
<gene>
    <name evidence="2" type="ORF">J121_649</name>
</gene>
<dbReference type="Proteomes" id="UP000037446">
    <property type="component" value="Unassembled WGS sequence"/>
</dbReference>
<sequence>MSDVIARRQGQPVLFLGLLLAGWCLARLLLWESPWPQTLRLSETLRFAGANLPVAEPRPATRSIPLSARAPEAGARLPDVPGYLADRTAVRASYRDIAAQFADPTARQRAFDTHRRAAGHALLFSAGMAALPLPRSVATALDNAGSAPRVPFSPQIAGSAWRIDSWVVLRQGDTGALVSGVRPASYGASQMGALLSYRLAPGTAHDPGAYARATKALVEDGETEAAVGLRLRPFARVPLAVHAEVRATHRPGQAAEFRPAAFVAGGFERRGLPAGLNARGYGQAGFVGGSFATPFADGALVVERDVAAFDLGDVALGATARGGAQKGAARLDVGPKVSFRLTVGHAPARIEADYLWRVAGNAAPGNGGLITLSTGF</sequence>
<protein>
    <submittedName>
        <fullName evidence="2">Uncharacterized protein</fullName>
    </submittedName>
</protein>
<feature type="transmembrane region" description="Helical" evidence="1">
    <location>
        <begin position="12"/>
        <end position="31"/>
    </location>
</feature>
<evidence type="ECO:0000256" key="1">
    <source>
        <dbReference type="SAM" id="Phobius"/>
    </source>
</evidence>
<dbReference type="AlphaFoldDB" id="A0A0L1KCE4"/>
<keyword evidence="1" id="KW-0472">Membrane</keyword>
<dbReference type="RefSeq" id="WP_050600822.1">
    <property type="nucleotide sequence ID" value="NZ_JYNE01000026.1"/>
</dbReference>
<evidence type="ECO:0000313" key="2">
    <source>
        <dbReference type="EMBL" id="KNH01517.1"/>
    </source>
</evidence>
<dbReference type="STRING" id="1306953.J121_649"/>
<keyword evidence="1" id="KW-1133">Transmembrane helix</keyword>
<proteinExistence type="predicted"/>
<evidence type="ECO:0000313" key="3">
    <source>
        <dbReference type="Proteomes" id="UP000037446"/>
    </source>
</evidence>
<comment type="caution">
    <text evidence="2">The sequence shown here is derived from an EMBL/GenBank/DDBJ whole genome shotgun (WGS) entry which is preliminary data.</text>
</comment>
<dbReference type="PATRIC" id="fig|1306953.7.peg.658"/>
<name>A0A0L1KCE4_9SPHN</name>